<dbReference type="EMBL" id="FOXQ01000002">
    <property type="protein sequence ID" value="SFP81214.1"/>
    <property type="molecule type" value="Genomic_DNA"/>
</dbReference>
<dbReference type="RefSeq" id="WP_090655506.1">
    <property type="nucleotide sequence ID" value="NZ_FOXQ01000002.1"/>
</dbReference>
<keyword evidence="1" id="KW-0472">Membrane</keyword>
<dbReference type="InterPro" id="IPR021257">
    <property type="entry name" value="DUF2809"/>
</dbReference>
<reference evidence="2 3" key="1">
    <citation type="submission" date="2016-10" db="EMBL/GenBank/DDBJ databases">
        <authorList>
            <person name="de Groot N.N."/>
        </authorList>
    </citation>
    <scope>NUCLEOTIDE SEQUENCE [LARGE SCALE GENOMIC DNA]</scope>
    <source>
        <strain evidence="2 3">DSM 28286</strain>
    </source>
</reference>
<sequence>MPRFQRRYFIIFVILLLIEVVIALFAHDNFIRPFFGDFLVVILIYCFIKSFFNTPLVITAIGVLLFSYLIEVLQYFNIVKMLGLQNTNLARVVIGTSFEWTDLIAYTLGIGLVILLDKNKQPAST</sequence>
<dbReference type="STRING" id="1465490.SAMN05444277_10274"/>
<dbReference type="OrthoDB" id="5360192at2"/>
<evidence type="ECO:0000313" key="3">
    <source>
        <dbReference type="Proteomes" id="UP000199031"/>
    </source>
</evidence>
<feature type="transmembrane region" description="Helical" evidence="1">
    <location>
        <begin position="31"/>
        <end position="48"/>
    </location>
</feature>
<keyword evidence="1" id="KW-1133">Transmembrane helix</keyword>
<dbReference type="AlphaFoldDB" id="A0A1I5TDV9"/>
<organism evidence="2 3">
    <name type="scientific">Parafilimonas terrae</name>
    <dbReference type="NCBI Taxonomy" id="1465490"/>
    <lineage>
        <taxon>Bacteria</taxon>
        <taxon>Pseudomonadati</taxon>
        <taxon>Bacteroidota</taxon>
        <taxon>Chitinophagia</taxon>
        <taxon>Chitinophagales</taxon>
        <taxon>Chitinophagaceae</taxon>
        <taxon>Parafilimonas</taxon>
    </lineage>
</organism>
<feature type="transmembrane region" description="Helical" evidence="1">
    <location>
        <begin position="98"/>
        <end position="116"/>
    </location>
</feature>
<feature type="transmembrane region" description="Helical" evidence="1">
    <location>
        <begin position="7"/>
        <end position="25"/>
    </location>
</feature>
<proteinExistence type="predicted"/>
<accession>A0A1I5TDV9</accession>
<dbReference type="Pfam" id="PF10990">
    <property type="entry name" value="DUF2809"/>
    <property type="match status" value="1"/>
</dbReference>
<gene>
    <name evidence="2" type="ORF">SAMN05444277_10274</name>
</gene>
<evidence type="ECO:0000256" key="1">
    <source>
        <dbReference type="SAM" id="Phobius"/>
    </source>
</evidence>
<protein>
    <recommendedName>
        <fullName evidence="4">DUF2809 domain-containing protein</fullName>
    </recommendedName>
</protein>
<feature type="transmembrane region" description="Helical" evidence="1">
    <location>
        <begin position="55"/>
        <end position="78"/>
    </location>
</feature>
<name>A0A1I5TDV9_9BACT</name>
<keyword evidence="1" id="KW-0812">Transmembrane</keyword>
<evidence type="ECO:0008006" key="4">
    <source>
        <dbReference type="Google" id="ProtNLM"/>
    </source>
</evidence>
<evidence type="ECO:0000313" key="2">
    <source>
        <dbReference type="EMBL" id="SFP81214.1"/>
    </source>
</evidence>
<dbReference type="Proteomes" id="UP000199031">
    <property type="component" value="Unassembled WGS sequence"/>
</dbReference>
<keyword evidence="3" id="KW-1185">Reference proteome</keyword>